<gene>
    <name evidence="1" type="ORF">FGIG_05003</name>
</gene>
<protein>
    <submittedName>
        <fullName evidence="1">Uncharacterized protein</fullName>
    </submittedName>
</protein>
<comment type="caution">
    <text evidence="1">The sequence shown here is derived from an EMBL/GenBank/DDBJ whole genome shotgun (WGS) entry which is preliminary data.</text>
</comment>
<dbReference type="Proteomes" id="UP000316759">
    <property type="component" value="Unassembled WGS sequence"/>
</dbReference>
<keyword evidence="2" id="KW-1185">Reference proteome</keyword>
<reference evidence="1 2" key="1">
    <citation type="submission" date="2019-04" db="EMBL/GenBank/DDBJ databases">
        <title>Annotation for the trematode Fasciola gigantica.</title>
        <authorList>
            <person name="Choi Y.-J."/>
        </authorList>
    </citation>
    <scope>NUCLEOTIDE SEQUENCE [LARGE SCALE GENOMIC DNA]</scope>
    <source>
        <strain evidence="1">Uganda_cow_1</strain>
    </source>
</reference>
<sequence>MQYGKCSKPESHLTRYLRSALITKPKLKIAFEQTECLKVAQKQENTSQLLLHLCAATTGTEQNQGDKSSYQCTLTTNLQSCGKNDIFKTFVMQHLQGPKHAAAMGGLTLFFITTAAASNDLTRTITIVEADRVVLKALVDTQSHRCDSVTNGPWSLQEERLLLYLHE</sequence>
<organism evidence="1 2">
    <name type="scientific">Fasciola gigantica</name>
    <name type="common">Giant liver fluke</name>
    <dbReference type="NCBI Taxonomy" id="46835"/>
    <lineage>
        <taxon>Eukaryota</taxon>
        <taxon>Metazoa</taxon>
        <taxon>Spiralia</taxon>
        <taxon>Lophotrochozoa</taxon>
        <taxon>Platyhelminthes</taxon>
        <taxon>Trematoda</taxon>
        <taxon>Digenea</taxon>
        <taxon>Plagiorchiida</taxon>
        <taxon>Echinostomata</taxon>
        <taxon>Echinostomatoidea</taxon>
        <taxon>Fasciolidae</taxon>
        <taxon>Fasciola</taxon>
    </lineage>
</organism>
<name>A0A504YUY9_FASGI</name>
<evidence type="ECO:0000313" key="2">
    <source>
        <dbReference type="Proteomes" id="UP000316759"/>
    </source>
</evidence>
<dbReference type="AlphaFoldDB" id="A0A504YUY9"/>
<proteinExistence type="predicted"/>
<evidence type="ECO:0000313" key="1">
    <source>
        <dbReference type="EMBL" id="TPP64126.1"/>
    </source>
</evidence>
<dbReference type="EMBL" id="SUNJ01004846">
    <property type="protein sequence ID" value="TPP64126.1"/>
    <property type="molecule type" value="Genomic_DNA"/>
</dbReference>
<accession>A0A504YUY9</accession>